<evidence type="ECO:0008006" key="4">
    <source>
        <dbReference type="Google" id="ProtNLM"/>
    </source>
</evidence>
<gene>
    <name evidence="2" type="ORF">GGR43_001465</name>
</gene>
<keyword evidence="1" id="KW-0521">NADP</keyword>
<protein>
    <recommendedName>
        <fullName evidence="4">Long-chain-fatty-acyl-CoA reductase</fullName>
    </recommendedName>
</protein>
<dbReference type="Proteomes" id="UP000571950">
    <property type="component" value="Unassembled WGS sequence"/>
</dbReference>
<reference evidence="2 3" key="1">
    <citation type="submission" date="2020-08" db="EMBL/GenBank/DDBJ databases">
        <title>Genomic Encyclopedia of Type Strains, Phase IV (KMG-IV): sequencing the most valuable type-strain genomes for metagenomic binning, comparative biology and taxonomic classification.</title>
        <authorList>
            <person name="Goeker M."/>
        </authorList>
    </citation>
    <scope>NUCLEOTIDE SEQUENCE [LARGE SCALE GENOMIC DNA]</scope>
    <source>
        <strain evidence="2 3">DSM 26189</strain>
    </source>
</reference>
<keyword evidence="3" id="KW-1185">Reference proteome</keyword>
<sequence length="476" mass="52017">METPTETMPVAPMILRGRIVTDHLVEVGGRGGDLVFRTPDAHRFADLLPLGDPGRLADLYSLSFEDILDYLEALGARLDMATNAHLREACRLSYLTAPTTPPIVDASYAALPAMFARGHVREMAEKTVGIRYLEGWVEEELDGLRLGVRCFGARTLHIIAGNSPMISALTIIRNAILRSDAIIKTPSNDPFTAPAIARTMIDLDPGHPITRHLAVAYWRGGDEAFEERLYQPHNVEKIMAWGGYASVKHVTRYIQPGLELVSLDPKRSASIIGGAAFASEAAMADAARRLATDIGAMNQVGCVNARVVYVQSGTDEEGVERLKRFGEATYRAMLDLPEAVSTRPKRYDRELKGEVDALRLSDDWYSVIGGTDEEGAIIVSHMPDPVDFATRLGDRTANLVPIDDIGEVTAAVDAYTQTVGVYPESLKAELLDVLPLYGAQRFVTLGHAVEATLASAQDGIEPVRRMGKWIINEIRA</sequence>
<name>A0A7W6BL61_9SPHN</name>
<accession>A0A7W6BL61</accession>
<comment type="caution">
    <text evidence="2">The sequence shown here is derived from an EMBL/GenBank/DDBJ whole genome shotgun (WGS) entry which is preliminary data.</text>
</comment>
<evidence type="ECO:0000313" key="3">
    <source>
        <dbReference type="Proteomes" id="UP000571950"/>
    </source>
</evidence>
<evidence type="ECO:0000256" key="1">
    <source>
        <dbReference type="ARBA" id="ARBA00022857"/>
    </source>
</evidence>
<dbReference type="GO" id="GO:0003995">
    <property type="term" value="F:acyl-CoA dehydrogenase activity"/>
    <property type="evidence" value="ECO:0007669"/>
    <property type="project" value="InterPro"/>
</dbReference>
<proteinExistence type="predicted"/>
<evidence type="ECO:0000313" key="2">
    <source>
        <dbReference type="EMBL" id="MBB3925750.1"/>
    </source>
</evidence>
<dbReference type="GO" id="GO:0008218">
    <property type="term" value="P:bioluminescence"/>
    <property type="evidence" value="ECO:0007669"/>
    <property type="project" value="InterPro"/>
</dbReference>
<dbReference type="Pfam" id="PF05893">
    <property type="entry name" value="LuxC"/>
    <property type="match status" value="1"/>
</dbReference>
<dbReference type="InterPro" id="IPR008670">
    <property type="entry name" value="CoA_reduct_LuxC"/>
</dbReference>
<dbReference type="EMBL" id="JACIDT010000004">
    <property type="protein sequence ID" value="MBB3925750.1"/>
    <property type="molecule type" value="Genomic_DNA"/>
</dbReference>
<dbReference type="InterPro" id="IPR016161">
    <property type="entry name" value="Ald_DH/histidinol_DH"/>
</dbReference>
<organism evidence="2 3">
    <name type="scientific">Sphingobium jiangsuense</name>
    <dbReference type="NCBI Taxonomy" id="870476"/>
    <lineage>
        <taxon>Bacteria</taxon>
        <taxon>Pseudomonadati</taxon>
        <taxon>Pseudomonadota</taxon>
        <taxon>Alphaproteobacteria</taxon>
        <taxon>Sphingomonadales</taxon>
        <taxon>Sphingomonadaceae</taxon>
        <taxon>Sphingobium</taxon>
    </lineage>
</organism>
<dbReference type="AlphaFoldDB" id="A0A7W6BL61"/>
<dbReference type="SUPFAM" id="SSF53720">
    <property type="entry name" value="ALDH-like"/>
    <property type="match status" value="1"/>
</dbReference>
<dbReference type="RefSeq" id="WP_188071305.1">
    <property type="nucleotide sequence ID" value="NZ_BSPS01000020.1"/>
</dbReference>